<proteinExistence type="predicted"/>
<evidence type="ECO:0000259" key="5">
    <source>
        <dbReference type="PROSITE" id="PS50932"/>
    </source>
</evidence>
<dbReference type="EMBL" id="FRFD01000013">
    <property type="protein sequence ID" value="SHO53238.1"/>
    <property type="molecule type" value="Genomic_DNA"/>
</dbReference>
<keyword evidence="1" id="KW-0678">Repressor</keyword>
<dbReference type="InterPro" id="IPR000843">
    <property type="entry name" value="HTH_LacI"/>
</dbReference>
<dbReference type="PANTHER" id="PTHR30146">
    <property type="entry name" value="LACI-RELATED TRANSCRIPTIONAL REPRESSOR"/>
    <property type="match status" value="1"/>
</dbReference>
<dbReference type="GO" id="GO:0000976">
    <property type="term" value="F:transcription cis-regulatory region binding"/>
    <property type="evidence" value="ECO:0007669"/>
    <property type="project" value="TreeGrafter"/>
</dbReference>
<evidence type="ECO:0000256" key="1">
    <source>
        <dbReference type="ARBA" id="ARBA00022491"/>
    </source>
</evidence>
<accession>A0A1M7YKW5</accession>
<dbReference type="SUPFAM" id="SSF53822">
    <property type="entry name" value="Periplasmic binding protein-like I"/>
    <property type="match status" value="1"/>
</dbReference>
<keyword evidence="2" id="KW-0805">Transcription regulation</keyword>
<dbReference type="PROSITE" id="PS50932">
    <property type="entry name" value="HTH_LACI_2"/>
    <property type="match status" value="1"/>
</dbReference>
<dbReference type="CDD" id="cd06291">
    <property type="entry name" value="PBP1_Qymf-like"/>
    <property type="match status" value="1"/>
</dbReference>
<feature type="domain" description="HTH lacI-type" evidence="5">
    <location>
        <begin position="2"/>
        <end position="56"/>
    </location>
</feature>
<sequence length="323" mass="35861">MANIREVAKRAGVGVGTVSRALNNTGYVAEETRQKIIDAVNELEYTPNELAKQLFRNRNGIVGVMVPNLEHPFFAKMMRHIEMELSKHGYKCLACNTIGIVNRQQSFMDMLDRNMVDGIIACVDSLADFEGRKGRAIVSMDRNWGPDVPIVLSDHGQGGRLAAEAFLRDGCRKVVQFTAGRKSETTNLRHEVLAQILQENQCEVITIGTKWDALSYAYNKSIVLQYMDVIQEADGLMTNDIGAMSCLVVAQKMGIKVPDQLKIIGYDGTEITNLTYPELSVVVQDCGELARNCVDMVLDMIDGNEPQTMRKIVPVTWKQGGTT</sequence>
<keyword evidence="3" id="KW-0238">DNA-binding</keyword>
<keyword evidence="4" id="KW-0804">Transcription</keyword>
<protein>
    <submittedName>
        <fullName evidence="6">LacI family transcriptional regulator, sucrose operon repressor</fullName>
    </submittedName>
</protein>
<organism evidence="6 7">
    <name type="scientific">Anaerocolumna xylanovorans DSM 12503</name>
    <dbReference type="NCBI Taxonomy" id="1121345"/>
    <lineage>
        <taxon>Bacteria</taxon>
        <taxon>Bacillati</taxon>
        <taxon>Bacillota</taxon>
        <taxon>Clostridia</taxon>
        <taxon>Lachnospirales</taxon>
        <taxon>Lachnospiraceae</taxon>
        <taxon>Anaerocolumna</taxon>
    </lineage>
</organism>
<dbReference type="Gene3D" id="3.40.50.2300">
    <property type="match status" value="2"/>
</dbReference>
<evidence type="ECO:0000256" key="2">
    <source>
        <dbReference type="ARBA" id="ARBA00023015"/>
    </source>
</evidence>
<gene>
    <name evidence="6" type="ORF">SAMN02745217_04016</name>
</gene>
<evidence type="ECO:0000313" key="7">
    <source>
        <dbReference type="Proteomes" id="UP000184612"/>
    </source>
</evidence>
<dbReference type="OrthoDB" id="9796186at2"/>
<evidence type="ECO:0000313" key="6">
    <source>
        <dbReference type="EMBL" id="SHO53238.1"/>
    </source>
</evidence>
<dbReference type="CDD" id="cd01392">
    <property type="entry name" value="HTH_LacI"/>
    <property type="match status" value="1"/>
</dbReference>
<dbReference type="SMART" id="SM00354">
    <property type="entry name" value="HTH_LACI"/>
    <property type="match status" value="1"/>
</dbReference>
<dbReference type="STRING" id="1121345.SAMN02745217_04016"/>
<dbReference type="RefSeq" id="WP_073590657.1">
    <property type="nucleotide sequence ID" value="NZ_FRFD01000013.1"/>
</dbReference>
<dbReference type="Proteomes" id="UP000184612">
    <property type="component" value="Unassembled WGS sequence"/>
</dbReference>
<dbReference type="SUPFAM" id="SSF47413">
    <property type="entry name" value="lambda repressor-like DNA-binding domains"/>
    <property type="match status" value="1"/>
</dbReference>
<dbReference type="Pfam" id="PF00356">
    <property type="entry name" value="LacI"/>
    <property type="match status" value="1"/>
</dbReference>
<evidence type="ECO:0000256" key="4">
    <source>
        <dbReference type="ARBA" id="ARBA00023163"/>
    </source>
</evidence>
<dbReference type="InterPro" id="IPR010982">
    <property type="entry name" value="Lambda_DNA-bd_dom_sf"/>
</dbReference>
<dbReference type="PROSITE" id="PS00356">
    <property type="entry name" value="HTH_LACI_1"/>
    <property type="match status" value="1"/>
</dbReference>
<reference evidence="6 7" key="1">
    <citation type="submission" date="2016-12" db="EMBL/GenBank/DDBJ databases">
        <authorList>
            <person name="Song W.-J."/>
            <person name="Kurnit D.M."/>
        </authorList>
    </citation>
    <scope>NUCLEOTIDE SEQUENCE [LARGE SCALE GENOMIC DNA]</scope>
    <source>
        <strain evidence="6 7">DSM 12503</strain>
    </source>
</reference>
<dbReference type="Pfam" id="PF13377">
    <property type="entry name" value="Peripla_BP_3"/>
    <property type="match status" value="1"/>
</dbReference>
<dbReference type="AlphaFoldDB" id="A0A1M7YKW5"/>
<evidence type="ECO:0000256" key="3">
    <source>
        <dbReference type="ARBA" id="ARBA00023125"/>
    </source>
</evidence>
<name>A0A1M7YKW5_9FIRM</name>
<dbReference type="PANTHER" id="PTHR30146:SF95">
    <property type="entry name" value="RIBOSE OPERON REPRESSOR"/>
    <property type="match status" value="1"/>
</dbReference>
<dbReference type="InterPro" id="IPR046335">
    <property type="entry name" value="LacI/GalR-like_sensor"/>
</dbReference>
<keyword evidence="7" id="KW-1185">Reference proteome</keyword>
<dbReference type="GO" id="GO:0003700">
    <property type="term" value="F:DNA-binding transcription factor activity"/>
    <property type="evidence" value="ECO:0007669"/>
    <property type="project" value="TreeGrafter"/>
</dbReference>
<dbReference type="Gene3D" id="1.10.260.40">
    <property type="entry name" value="lambda repressor-like DNA-binding domains"/>
    <property type="match status" value="1"/>
</dbReference>
<dbReference type="InterPro" id="IPR028082">
    <property type="entry name" value="Peripla_BP_I"/>
</dbReference>